<comment type="caution">
    <text evidence="1">The sequence shown here is derived from an EMBL/GenBank/DDBJ whole genome shotgun (WGS) entry which is preliminary data.</text>
</comment>
<dbReference type="PATRIC" id="fig|1263870.3.peg.5081"/>
<evidence type="ECO:0000313" key="2">
    <source>
        <dbReference type="Proteomes" id="UP000011885"/>
    </source>
</evidence>
<dbReference type="Proteomes" id="UP000011885">
    <property type="component" value="Unassembled WGS sequence"/>
</dbReference>
<reference evidence="1 2" key="1">
    <citation type="journal article" date="2013" name="Mar. Genomics">
        <title>Expression of sulfatases in Rhodopirellula baltica and the diversity of sulfatases in the genus Rhodopirellula.</title>
        <authorList>
            <person name="Wegner C.E."/>
            <person name="Richter-Heitmann T."/>
            <person name="Klindworth A."/>
            <person name="Klockow C."/>
            <person name="Richter M."/>
            <person name="Achstetter T."/>
            <person name="Glockner F.O."/>
            <person name="Harder J."/>
        </authorList>
    </citation>
    <scope>NUCLEOTIDE SEQUENCE [LARGE SCALE GENOMIC DNA]</scope>
    <source>
        <strain evidence="1 2">SM41</strain>
    </source>
</reference>
<keyword evidence="2" id="KW-1185">Reference proteome</keyword>
<proteinExistence type="predicted"/>
<dbReference type="EMBL" id="ANOH01000333">
    <property type="protein sequence ID" value="EMI53740.1"/>
    <property type="molecule type" value="Genomic_DNA"/>
</dbReference>
<accession>M5TX45</accession>
<gene>
    <name evidence="1" type="ORF">RSSM_04803</name>
</gene>
<name>M5TX45_9BACT</name>
<evidence type="ECO:0000313" key="1">
    <source>
        <dbReference type="EMBL" id="EMI53740.1"/>
    </source>
</evidence>
<sequence>MPLATAPRRRVVTLIGIGVVIALWAWPPCASSVAEEISVENEIWSVQEFPIQPEQPVPEQLPLTITSSDWNQNTLVVDNTIIMSPTPAWSAVLQGVVMHRDDDIDLRWDDGGNQRVSTVESELNGGFELRVSHQTPFGVSRPGKFAEFSLLSLRGEGETTFHPGEYYANEGELLTTRAAYGWTNLLLRGRSETAFGVRYSHIQDAIDHVSLENVAVGENHVITFDASATGYWDWRVLVFSAGLSAGIGGSLIDQSGVRTDGTLATFHAERAEFAASYTANADVLWKLTEKSFLSVGARGFMVHGVAQARDTWGYADESSTARWVGMSLGVWRDF</sequence>
<dbReference type="AlphaFoldDB" id="M5TX45"/>
<organism evidence="1 2">
    <name type="scientific">Rhodopirellula sallentina SM41</name>
    <dbReference type="NCBI Taxonomy" id="1263870"/>
    <lineage>
        <taxon>Bacteria</taxon>
        <taxon>Pseudomonadati</taxon>
        <taxon>Planctomycetota</taxon>
        <taxon>Planctomycetia</taxon>
        <taxon>Pirellulales</taxon>
        <taxon>Pirellulaceae</taxon>
        <taxon>Rhodopirellula</taxon>
    </lineage>
</organism>
<protein>
    <submittedName>
        <fullName evidence="1">Secreted protein</fullName>
    </submittedName>
</protein>